<dbReference type="VEuPathDB" id="FungiDB:CNC00030"/>
<organism evidence="2 3">
    <name type="scientific">Cryptococcus deneoformans (strain JEC21 / ATCC MYA-565)</name>
    <name type="common">Cryptococcus neoformans var. neoformans serotype D</name>
    <dbReference type="NCBI Taxonomy" id="214684"/>
    <lineage>
        <taxon>Eukaryota</taxon>
        <taxon>Fungi</taxon>
        <taxon>Dikarya</taxon>
        <taxon>Basidiomycota</taxon>
        <taxon>Agaricomycotina</taxon>
        <taxon>Tremellomycetes</taxon>
        <taxon>Tremellales</taxon>
        <taxon>Cryptococcaceae</taxon>
        <taxon>Cryptococcus</taxon>
        <taxon>Cryptococcus neoformans species complex</taxon>
    </lineage>
</organism>
<gene>
    <name evidence="2" type="ordered locus">CNC00030</name>
</gene>
<keyword evidence="3" id="KW-1185">Reference proteome</keyword>
<proteinExistence type="predicted"/>
<sequence>MSIHSISDTYYTGPINSTLRGFSNVVRLFGTGKAAHSDGKDVDEENSDDADIDEEGLLWDAQTALIANEPEIATRLYVQAALPPYCSPSACLALGNLLIRSSVYMESPSAPISSSNELTSGRSGTSLWSKLFGTISTPQSPSSAHSSSPTRKRIDLVACGWQMPKVGKRAVRDVEGMGVAGAWFVLGLGWVVRVEMEREKRLRGKVVIKPSKETFEDSEEEAIFTKKKGKGNGRLHSSTIYIAPPQRADDPFPIVAGNPKTALSESTKTEESSLIGTPAMGDVESLEDEDESEMESLSIMYDLLSPLLHLYRYGHIQSQDPVALPPVSLQQLPPALRPKNEADKGRNVWWLGRVVAQQLIKLDILKAAKGKGQKEQLRKAVGVSVNYIIATTSPDLQAEMYFRSIASTPSIGLEYADDLVTNAKKRLQIITSTPRDEKMLRFFPFPSMLDKASPPNPQKTSISSPRSILTPPKVMVQSAKSTVSLAALAGEEEVASLVAPGPKKLGALDTLKRVHEKAVMQDEEVGREEVHDEPGVSYSEVRPTIRRVSTSPHLQTHLHPPPSSSRTRRRLPFELPSSEPIAPVDPVLAAAEMSSALTKHVVCNVCGMKGVNFPECRKCGLRFCSRECRVGEDRAGNGKRHICGLSESRRNHGGLSHGIEYGVVGDVH</sequence>
<dbReference type="EMBL" id="AE017343">
    <property type="protein sequence ID" value="AAW42046.2"/>
    <property type="molecule type" value="Genomic_DNA"/>
</dbReference>
<dbReference type="GeneID" id="3256326"/>
<dbReference type="eggNOG" id="ENOG502SBZH">
    <property type="taxonomic scope" value="Eukaryota"/>
</dbReference>
<evidence type="ECO:0000256" key="1">
    <source>
        <dbReference type="SAM" id="MobiDB-lite"/>
    </source>
</evidence>
<dbReference type="OrthoDB" id="2526979at2759"/>
<dbReference type="HOGENOM" id="CLU_429607_0_0_1"/>
<dbReference type="Proteomes" id="UP000002149">
    <property type="component" value="Chromosome 3"/>
</dbReference>
<dbReference type="KEGG" id="cne:CNC00030"/>
<dbReference type="InParanoid" id="Q5KLC0"/>
<reference evidence="2 3" key="1">
    <citation type="journal article" date="2005" name="Science">
        <title>The genome of the basidiomycetous yeast and human pathogen Cryptococcus neoformans.</title>
        <authorList>
            <person name="Loftus B.J."/>
            <person name="Fung E."/>
            <person name="Roncaglia P."/>
            <person name="Rowley D."/>
            <person name="Amedeo P."/>
            <person name="Bruno D."/>
            <person name="Vamathevan J."/>
            <person name="Miranda M."/>
            <person name="Anderson I.J."/>
            <person name="Fraser J.A."/>
            <person name="Allen J.E."/>
            <person name="Bosdet I.E."/>
            <person name="Brent M.R."/>
            <person name="Chiu R."/>
            <person name="Doering T.L."/>
            <person name="Donlin M.J."/>
            <person name="D'Souza C.A."/>
            <person name="Fox D.S."/>
            <person name="Grinberg V."/>
            <person name="Fu J."/>
            <person name="Fukushima M."/>
            <person name="Haas B.J."/>
            <person name="Huang J.C."/>
            <person name="Janbon G."/>
            <person name="Jones S.J."/>
            <person name="Koo H.L."/>
            <person name="Krzywinski M.I."/>
            <person name="Kwon-Chung J.K."/>
            <person name="Lengeler K.B."/>
            <person name="Maiti R."/>
            <person name="Marra M.A."/>
            <person name="Marra R.E."/>
            <person name="Mathewson C.A."/>
            <person name="Mitchell T.G."/>
            <person name="Pertea M."/>
            <person name="Riggs F.R."/>
            <person name="Salzberg S.L."/>
            <person name="Schein J.E."/>
            <person name="Shvartsbeyn A."/>
            <person name="Shin H."/>
            <person name="Shumway M."/>
            <person name="Specht C.A."/>
            <person name="Suh B.B."/>
            <person name="Tenney A."/>
            <person name="Utterback T.R."/>
            <person name="Wickes B.L."/>
            <person name="Wortman J.R."/>
            <person name="Wye N.H."/>
            <person name="Kronstad J.W."/>
            <person name="Lodge J.K."/>
            <person name="Heitman J."/>
            <person name="Davis R.W."/>
            <person name="Fraser C.M."/>
            <person name="Hyman R.W."/>
        </authorList>
    </citation>
    <scope>NUCLEOTIDE SEQUENCE [LARGE SCALE GENOMIC DNA]</scope>
    <source>
        <strain evidence="3">JEC21 / ATCC MYA-565</strain>
    </source>
</reference>
<evidence type="ECO:0000313" key="2">
    <source>
        <dbReference type="EMBL" id="AAW42046.2"/>
    </source>
</evidence>
<name>Q5KLC0_CRYD1</name>
<dbReference type="AlphaFoldDB" id="Q5KLC0"/>
<dbReference type="RefSeq" id="XP_024512334.1">
    <property type="nucleotide sequence ID" value="XM_024656640.1"/>
</dbReference>
<feature type="region of interest" description="Disordered" evidence="1">
    <location>
        <begin position="547"/>
        <end position="570"/>
    </location>
</feature>
<evidence type="ECO:0000313" key="3">
    <source>
        <dbReference type="Proteomes" id="UP000002149"/>
    </source>
</evidence>
<protein>
    <submittedName>
        <fullName evidence="2">Expressed protein</fullName>
    </submittedName>
</protein>
<accession>Q5KLC0</accession>
<dbReference type="PaxDb" id="214684-Q5KLC0"/>